<dbReference type="Proteomes" id="UP000070433">
    <property type="component" value="Chromosome"/>
</dbReference>
<keyword evidence="3" id="KW-1185">Reference proteome</keyword>
<keyword evidence="1" id="KW-0472">Membrane</keyword>
<dbReference type="RefSeq" id="WP_061494893.1">
    <property type="nucleotide sequence ID" value="NZ_CP010951.1"/>
</dbReference>
<dbReference type="OrthoDB" id="3536934at2"/>
<gene>
    <name evidence="2" type="ORF">UC35_00055</name>
</gene>
<evidence type="ECO:0000256" key="1">
    <source>
        <dbReference type="SAM" id="Phobius"/>
    </source>
</evidence>
<feature type="transmembrane region" description="Helical" evidence="1">
    <location>
        <begin position="52"/>
        <end position="73"/>
    </location>
</feature>
<evidence type="ECO:0000313" key="2">
    <source>
        <dbReference type="EMBL" id="AMO21553.1"/>
    </source>
</evidence>
<keyword evidence="1" id="KW-0812">Transmembrane</keyword>
<accession>A0A127JNR1</accession>
<feature type="transmembrane region" description="Helical" evidence="1">
    <location>
        <begin position="12"/>
        <end position="32"/>
    </location>
</feature>
<keyword evidence="1" id="KW-1133">Transmembrane helix</keyword>
<sequence length="139" mass="14915">MFAGLQSHPWAYPVLEIAHIFGIGLLMGNLMLLEVRVFGRGAQLPLQSLARLALTVALAGFSLAAASGLLMFASQPGELLANRAFTLKMVLILVAGCNAAWFHGRRSLARGDALARLQLLASTLIWLAVLACGRWIAYV</sequence>
<feature type="transmembrane region" description="Helical" evidence="1">
    <location>
        <begin position="85"/>
        <end position="102"/>
    </location>
</feature>
<dbReference type="AlphaFoldDB" id="A0A127JNR1"/>
<name>A0A127JNR1_9BURK</name>
<proteinExistence type="predicted"/>
<evidence type="ECO:0000313" key="3">
    <source>
        <dbReference type="Proteomes" id="UP000070433"/>
    </source>
</evidence>
<organism evidence="2 3">
    <name type="scientific">Ramlibacter tataouinensis</name>
    <dbReference type="NCBI Taxonomy" id="94132"/>
    <lineage>
        <taxon>Bacteria</taxon>
        <taxon>Pseudomonadati</taxon>
        <taxon>Pseudomonadota</taxon>
        <taxon>Betaproteobacteria</taxon>
        <taxon>Burkholderiales</taxon>
        <taxon>Comamonadaceae</taxon>
        <taxon>Ramlibacter</taxon>
    </lineage>
</organism>
<dbReference type="EMBL" id="CP010951">
    <property type="protein sequence ID" value="AMO21553.1"/>
    <property type="molecule type" value="Genomic_DNA"/>
</dbReference>
<protein>
    <submittedName>
        <fullName evidence="2">Membrane protein</fullName>
    </submittedName>
</protein>
<reference evidence="2 3" key="1">
    <citation type="journal article" date="2014" name="Int. J. Syst. Evol. Microbiol.">
        <title>Ramlibacter solisilvae sp. nov., isolated from forest soil, and emended description of the genus Ramlibacter.</title>
        <authorList>
            <person name="Lee H.J."/>
            <person name="Lee S.H."/>
            <person name="Lee S.S."/>
            <person name="Lee J.S."/>
            <person name="Kim Y."/>
            <person name="Kim S.C."/>
            <person name="Jeon C.O."/>
        </authorList>
    </citation>
    <scope>NUCLEOTIDE SEQUENCE [LARGE SCALE GENOMIC DNA]</scope>
    <source>
        <strain evidence="2 3">5-10</strain>
    </source>
</reference>
<feature type="transmembrane region" description="Helical" evidence="1">
    <location>
        <begin position="114"/>
        <end position="137"/>
    </location>
</feature>